<dbReference type="Proteomes" id="UP001549363">
    <property type="component" value="Unassembled WGS sequence"/>
</dbReference>
<protein>
    <submittedName>
        <fullName evidence="1">Uncharacterized protein (DUF2164 family)</fullName>
    </submittedName>
</protein>
<name>A0ABV2PHZ7_9BACI</name>
<reference evidence="1 2" key="1">
    <citation type="submission" date="2024-06" db="EMBL/GenBank/DDBJ databases">
        <title>Sorghum-associated microbial communities from plants grown in Nebraska, USA.</title>
        <authorList>
            <person name="Schachtman D."/>
        </authorList>
    </citation>
    <scope>NUCLEOTIDE SEQUENCE [LARGE SCALE GENOMIC DNA]</scope>
    <source>
        <strain evidence="1 2">736</strain>
    </source>
</reference>
<evidence type="ECO:0000313" key="2">
    <source>
        <dbReference type="Proteomes" id="UP001549363"/>
    </source>
</evidence>
<proteinExistence type="predicted"/>
<dbReference type="EMBL" id="JBEPSB010000005">
    <property type="protein sequence ID" value="MET4560439.1"/>
    <property type="molecule type" value="Genomic_DNA"/>
</dbReference>
<sequence>MLFIRLTKEQQELIIADIQSFFYNNRDEDITEFEAERVFDFMKEYVAPHIYNAAISDAKYVMERQLSTIEDELASLERPIKIK</sequence>
<organism evidence="1 2">
    <name type="scientific">Lysinibacillus parviboronicapiens</name>
    <dbReference type="NCBI Taxonomy" id="436516"/>
    <lineage>
        <taxon>Bacteria</taxon>
        <taxon>Bacillati</taxon>
        <taxon>Bacillota</taxon>
        <taxon>Bacilli</taxon>
        <taxon>Bacillales</taxon>
        <taxon>Bacillaceae</taxon>
        <taxon>Lysinibacillus</taxon>
    </lineage>
</organism>
<accession>A0ABV2PHZ7</accession>
<dbReference type="InterPro" id="IPR018680">
    <property type="entry name" value="DUF2164"/>
</dbReference>
<dbReference type="Pfam" id="PF09932">
    <property type="entry name" value="DUF2164"/>
    <property type="match status" value="1"/>
</dbReference>
<keyword evidence="2" id="KW-1185">Reference proteome</keyword>
<comment type="caution">
    <text evidence="1">The sequence shown here is derived from an EMBL/GenBank/DDBJ whole genome shotgun (WGS) entry which is preliminary data.</text>
</comment>
<gene>
    <name evidence="1" type="ORF">ABIA69_001583</name>
</gene>
<evidence type="ECO:0000313" key="1">
    <source>
        <dbReference type="EMBL" id="MET4560439.1"/>
    </source>
</evidence>